<evidence type="ECO:0000256" key="1">
    <source>
        <dbReference type="SAM" id="MobiDB-lite"/>
    </source>
</evidence>
<protein>
    <submittedName>
        <fullName evidence="2">Uncharacterized protein</fullName>
    </submittedName>
</protein>
<name>A0AAD3M3X7_LATJO</name>
<dbReference type="EMBL" id="BRZM01003283">
    <property type="protein sequence ID" value="GLD47031.1"/>
    <property type="molecule type" value="Genomic_DNA"/>
</dbReference>
<dbReference type="AlphaFoldDB" id="A0AAD3M3X7"/>
<sequence length="203" mass="22960">MQTGGGEEKRKRRRRGGEEEEEEKEKRRRRRGQWPDCNSVLEAIFAKLCALYPNAVHCDGVRLLWFTMVARTYKYIQECIITNAKVEPSTTANTAGEAKLKGRLQPQAISQAPPPHHALPVIAPAPPITLPFILPYLQLPTVSGPSQVMYFSLLTFSFATINSDTDIHSSSSLYHSTIQEEKTGEGVHWYCHKKVCEEDRHDP</sequence>
<keyword evidence="3" id="KW-1185">Reference proteome</keyword>
<comment type="caution">
    <text evidence="2">The sequence shown here is derived from an EMBL/GenBank/DDBJ whole genome shotgun (WGS) entry which is preliminary data.</text>
</comment>
<evidence type="ECO:0000313" key="2">
    <source>
        <dbReference type="EMBL" id="GLD47031.1"/>
    </source>
</evidence>
<dbReference type="Proteomes" id="UP001279410">
    <property type="component" value="Unassembled WGS sequence"/>
</dbReference>
<organism evidence="2 3">
    <name type="scientific">Lates japonicus</name>
    <name type="common">Japanese lates</name>
    <dbReference type="NCBI Taxonomy" id="270547"/>
    <lineage>
        <taxon>Eukaryota</taxon>
        <taxon>Metazoa</taxon>
        <taxon>Chordata</taxon>
        <taxon>Craniata</taxon>
        <taxon>Vertebrata</taxon>
        <taxon>Euteleostomi</taxon>
        <taxon>Actinopterygii</taxon>
        <taxon>Neopterygii</taxon>
        <taxon>Teleostei</taxon>
        <taxon>Neoteleostei</taxon>
        <taxon>Acanthomorphata</taxon>
        <taxon>Carangaria</taxon>
        <taxon>Carangaria incertae sedis</taxon>
        <taxon>Centropomidae</taxon>
        <taxon>Lates</taxon>
    </lineage>
</organism>
<gene>
    <name evidence="2" type="ORF">AKAME5_002710700</name>
</gene>
<proteinExistence type="predicted"/>
<reference evidence="2" key="1">
    <citation type="submission" date="2022-08" db="EMBL/GenBank/DDBJ databases">
        <title>Genome sequencing of akame (Lates japonicus).</title>
        <authorList>
            <person name="Hashiguchi Y."/>
            <person name="Takahashi H."/>
        </authorList>
    </citation>
    <scope>NUCLEOTIDE SEQUENCE</scope>
    <source>
        <strain evidence="2">Kochi</strain>
    </source>
</reference>
<feature type="region of interest" description="Disordered" evidence="1">
    <location>
        <begin position="1"/>
        <end position="32"/>
    </location>
</feature>
<accession>A0AAD3M3X7</accession>
<evidence type="ECO:0000313" key="3">
    <source>
        <dbReference type="Proteomes" id="UP001279410"/>
    </source>
</evidence>